<name>A0ABQ6G6K4_9CHLR</name>
<organism evidence="1 2">
    <name type="scientific">Dictyobacter halimunensis</name>
    <dbReference type="NCBI Taxonomy" id="3026934"/>
    <lineage>
        <taxon>Bacteria</taxon>
        <taxon>Bacillati</taxon>
        <taxon>Chloroflexota</taxon>
        <taxon>Ktedonobacteria</taxon>
        <taxon>Ktedonobacterales</taxon>
        <taxon>Dictyobacteraceae</taxon>
        <taxon>Dictyobacter</taxon>
    </lineage>
</organism>
<protein>
    <submittedName>
        <fullName evidence="1">Uncharacterized protein</fullName>
    </submittedName>
</protein>
<keyword evidence="2" id="KW-1185">Reference proteome</keyword>
<comment type="caution">
    <text evidence="1">The sequence shown here is derived from an EMBL/GenBank/DDBJ whole genome shotgun (WGS) entry which is preliminary data.</text>
</comment>
<proteinExistence type="predicted"/>
<dbReference type="Proteomes" id="UP001344906">
    <property type="component" value="Unassembled WGS sequence"/>
</dbReference>
<evidence type="ECO:0000313" key="2">
    <source>
        <dbReference type="Proteomes" id="UP001344906"/>
    </source>
</evidence>
<evidence type="ECO:0000313" key="1">
    <source>
        <dbReference type="EMBL" id="GLV60927.1"/>
    </source>
</evidence>
<reference evidence="1 2" key="1">
    <citation type="submission" date="2023-02" db="EMBL/GenBank/DDBJ databases">
        <title>Dictyobacter halimunensis sp. nov., a new member of the class Ktedonobacteria from forest soil in a geothermal area.</title>
        <authorList>
            <person name="Rachmania M.K."/>
            <person name="Ningsih F."/>
            <person name="Sakai Y."/>
            <person name="Yabe S."/>
            <person name="Yokota A."/>
            <person name="Sjamsuridzal W."/>
        </authorList>
    </citation>
    <scope>NUCLEOTIDE SEQUENCE [LARGE SCALE GENOMIC DNA]</scope>
    <source>
        <strain evidence="1 2">S3.2.2.5</strain>
    </source>
</reference>
<accession>A0ABQ6G6K4</accession>
<dbReference type="EMBL" id="BSRI01000002">
    <property type="protein sequence ID" value="GLV60927.1"/>
    <property type="molecule type" value="Genomic_DNA"/>
</dbReference>
<sequence>MIECEEEIGRKVRIYAPTLHSLASIDCLMYTGQAGCIYVAGLRGYEATGERTNT</sequence>
<gene>
    <name evidence="1" type="ORF">KDH_77460</name>
</gene>